<accession>A0A2A6B321</accession>
<dbReference type="Proteomes" id="UP000005239">
    <property type="component" value="Unassembled WGS sequence"/>
</dbReference>
<accession>A0A8R1Z1B7</accession>
<protein>
    <submittedName>
        <fullName evidence="1">Uncharacterized protein</fullName>
    </submittedName>
</protein>
<sequence>MKRWTVKGYIHVVAINAHGIIVNGEYIVEMHNAWTFDYIEFIKHYDGLCEVCANHHHLISPSVQNCKTSSYRGKVPLKLIVDELQTLGEPVILMVEACRVVQIPSSIPSSLAHPNVAIIYACQAGVPYLMEMVKDPFPHTVVQIAQDLATSTVSIRETIEGLHNRTLPTALLD</sequence>
<reference evidence="1" key="2">
    <citation type="submission" date="2022-06" db="UniProtKB">
        <authorList>
            <consortium name="EnsemblMetazoa"/>
        </authorList>
    </citation>
    <scope>IDENTIFICATION</scope>
    <source>
        <strain evidence="1">PS312</strain>
    </source>
</reference>
<reference evidence="2" key="1">
    <citation type="journal article" date="2008" name="Nat. Genet.">
        <title>The Pristionchus pacificus genome provides a unique perspective on nematode lifestyle and parasitism.</title>
        <authorList>
            <person name="Dieterich C."/>
            <person name="Clifton S.W."/>
            <person name="Schuster L.N."/>
            <person name="Chinwalla A."/>
            <person name="Delehaunty K."/>
            <person name="Dinkelacker I."/>
            <person name="Fulton L."/>
            <person name="Fulton R."/>
            <person name="Godfrey J."/>
            <person name="Minx P."/>
            <person name="Mitreva M."/>
            <person name="Roeseler W."/>
            <person name="Tian H."/>
            <person name="Witte H."/>
            <person name="Yang S.P."/>
            <person name="Wilson R.K."/>
            <person name="Sommer R.J."/>
        </authorList>
    </citation>
    <scope>NUCLEOTIDE SEQUENCE [LARGE SCALE GENOMIC DNA]</scope>
    <source>
        <strain evidence="2">PS312</strain>
    </source>
</reference>
<proteinExistence type="predicted"/>
<name>A0A2A6B321_PRIPA</name>
<dbReference type="EnsemblMetazoa" id="PPA43061.1">
    <property type="protein sequence ID" value="PPA43061.1"/>
    <property type="gene ID" value="WBGene00281430"/>
</dbReference>
<evidence type="ECO:0000313" key="2">
    <source>
        <dbReference type="Proteomes" id="UP000005239"/>
    </source>
</evidence>
<evidence type="ECO:0000313" key="1">
    <source>
        <dbReference type="EnsemblMetazoa" id="PPA43061.1"/>
    </source>
</evidence>
<gene>
    <name evidence="1" type="primary">WBGene00281430</name>
</gene>
<dbReference type="AlphaFoldDB" id="A0A2A6B321"/>
<organism evidence="1 2">
    <name type="scientific">Pristionchus pacificus</name>
    <name type="common">Parasitic nematode worm</name>
    <dbReference type="NCBI Taxonomy" id="54126"/>
    <lineage>
        <taxon>Eukaryota</taxon>
        <taxon>Metazoa</taxon>
        <taxon>Ecdysozoa</taxon>
        <taxon>Nematoda</taxon>
        <taxon>Chromadorea</taxon>
        <taxon>Rhabditida</taxon>
        <taxon>Rhabditina</taxon>
        <taxon>Diplogasteromorpha</taxon>
        <taxon>Diplogasteroidea</taxon>
        <taxon>Neodiplogasteridae</taxon>
        <taxon>Pristionchus</taxon>
    </lineage>
</organism>
<keyword evidence="2" id="KW-1185">Reference proteome</keyword>